<dbReference type="EMBL" id="BMKW01000005">
    <property type="protein sequence ID" value="GGJ15334.1"/>
    <property type="molecule type" value="Genomic_DNA"/>
</dbReference>
<dbReference type="Proteomes" id="UP000661507">
    <property type="component" value="Unassembled WGS sequence"/>
</dbReference>
<reference evidence="2" key="2">
    <citation type="submission" date="2020-09" db="EMBL/GenBank/DDBJ databases">
        <authorList>
            <person name="Sun Q."/>
            <person name="Zhou Y."/>
        </authorList>
    </citation>
    <scope>NUCLEOTIDE SEQUENCE</scope>
    <source>
        <strain evidence="2">CGMCC 1.3617</strain>
    </source>
</reference>
<sequence>MAITATAIEIPTPDGVLNAHLYAPAIAPESAPAVLVLMDAPGVRPALHGMAARLAAAGYRALLPNLYWRQLREVGFDRAAFSQDGNPERERIFALARGYGHDQFRVDLPAMLDALGVTAARPGAAVGYCMSGRFALQALAEAPDRITAAVSFYGTRMVTEAADSPHRWIPSLAHGETYLCFAEHDPYIPAGVPETVTAAMGASGIAHRIEHYAGTHHGFAQPDSGGFDPVAAERHWAAMLDVLSRVPRG</sequence>
<protein>
    <submittedName>
        <fullName evidence="2">Hydrolase</fullName>
    </submittedName>
</protein>
<dbReference type="Gene3D" id="3.40.50.1820">
    <property type="entry name" value="alpha/beta hydrolase"/>
    <property type="match status" value="1"/>
</dbReference>
<evidence type="ECO:0000259" key="1">
    <source>
        <dbReference type="Pfam" id="PF01738"/>
    </source>
</evidence>
<dbReference type="Pfam" id="PF01738">
    <property type="entry name" value="DLH"/>
    <property type="match status" value="1"/>
</dbReference>
<comment type="caution">
    <text evidence="2">The sequence shown here is derived from an EMBL/GenBank/DDBJ whole genome shotgun (WGS) entry which is preliminary data.</text>
</comment>
<accession>A0A917KK77</accession>
<organism evidence="2 3">
    <name type="scientific">Neoroseomonas lacus</name>
    <dbReference type="NCBI Taxonomy" id="287609"/>
    <lineage>
        <taxon>Bacteria</taxon>
        <taxon>Pseudomonadati</taxon>
        <taxon>Pseudomonadota</taxon>
        <taxon>Alphaproteobacteria</taxon>
        <taxon>Acetobacterales</taxon>
        <taxon>Acetobacteraceae</taxon>
        <taxon>Neoroseomonas</taxon>
    </lineage>
</organism>
<name>A0A917KK77_9PROT</name>
<dbReference type="RefSeq" id="WP_188967219.1">
    <property type="nucleotide sequence ID" value="NZ_BMKW01000005.1"/>
</dbReference>
<reference evidence="2" key="1">
    <citation type="journal article" date="2014" name="Int. J. Syst. Evol. Microbiol.">
        <title>Complete genome sequence of Corynebacterium casei LMG S-19264T (=DSM 44701T), isolated from a smear-ripened cheese.</title>
        <authorList>
            <consortium name="US DOE Joint Genome Institute (JGI-PGF)"/>
            <person name="Walter F."/>
            <person name="Albersmeier A."/>
            <person name="Kalinowski J."/>
            <person name="Ruckert C."/>
        </authorList>
    </citation>
    <scope>NUCLEOTIDE SEQUENCE</scope>
    <source>
        <strain evidence="2">CGMCC 1.3617</strain>
    </source>
</reference>
<keyword evidence="2" id="KW-0378">Hydrolase</keyword>
<dbReference type="PANTHER" id="PTHR46623:SF10">
    <property type="entry name" value="CARBOXYMETHYLENEBUTENOLIDASE HOMOLOG"/>
    <property type="match status" value="1"/>
</dbReference>
<dbReference type="SUPFAM" id="SSF53474">
    <property type="entry name" value="alpha/beta-Hydrolases"/>
    <property type="match status" value="1"/>
</dbReference>
<gene>
    <name evidence="2" type="ORF">GCM10011320_23300</name>
</gene>
<evidence type="ECO:0000313" key="3">
    <source>
        <dbReference type="Proteomes" id="UP000661507"/>
    </source>
</evidence>
<dbReference type="PANTHER" id="PTHR46623">
    <property type="entry name" value="CARBOXYMETHYLENEBUTENOLIDASE-RELATED"/>
    <property type="match status" value="1"/>
</dbReference>
<feature type="domain" description="Dienelactone hydrolase" evidence="1">
    <location>
        <begin position="20"/>
        <end position="245"/>
    </location>
</feature>
<dbReference type="GO" id="GO:0016787">
    <property type="term" value="F:hydrolase activity"/>
    <property type="evidence" value="ECO:0007669"/>
    <property type="project" value="UniProtKB-KW"/>
</dbReference>
<dbReference type="InterPro" id="IPR002925">
    <property type="entry name" value="Dienelactn_hydro"/>
</dbReference>
<dbReference type="InterPro" id="IPR029058">
    <property type="entry name" value="AB_hydrolase_fold"/>
</dbReference>
<evidence type="ECO:0000313" key="2">
    <source>
        <dbReference type="EMBL" id="GGJ15334.1"/>
    </source>
</evidence>
<dbReference type="InterPro" id="IPR051049">
    <property type="entry name" value="Dienelactone_hydrolase-like"/>
</dbReference>
<keyword evidence="3" id="KW-1185">Reference proteome</keyword>
<dbReference type="AlphaFoldDB" id="A0A917KK77"/>
<proteinExistence type="predicted"/>